<dbReference type="InterPro" id="IPR045607">
    <property type="entry name" value="DUF6452"/>
</dbReference>
<proteinExistence type="predicted"/>
<name>A0A3R8RMW3_9FLAO</name>
<keyword evidence="2" id="KW-1185">Reference proteome</keyword>
<dbReference type="AlphaFoldDB" id="A0A3R8RMW3"/>
<dbReference type="Proteomes" id="UP000286990">
    <property type="component" value="Unassembled WGS sequence"/>
</dbReference>
<evidence type="ECO:0000313" key="1">
    <source>
        <dbReference type="EMBL" id="RRQ48961.1"/>
    </source>
</evidence>
<dbReference type="Pfam" id="PF20050">
    <property type="entry name" value="DUF6452"/>
    <property type="match status" value="1"/>
</dbReference>
<dbReference type="RefSeq" id="WP_125223686.1">
    <property type="nucleotide sequence ID" value="NZ_QUSX01000002.1"/>
</dbReference>
<organism evidence="1 2">
    <name type="scientific">Maribacter algicola</name>
    <dbReference type="NCBI Taxonomy" id="2498892"/>
    <lineage>
        <taxon>Bacteria</taxon>
        <taxon>Pseudomonadati</taxon>
        <taxon>Bacteroidota</taxon>
        <taxon>Flavobacteriia</taxon>
        <taxon>Flavobacteriales</taxon>
        <taxon>Flavobacteriaceae</taxon>
        <taxon>Maribacter</taxon>
    </lineage>
</organism>
<comment type="caution">
    <text evidence="1">The sequence shown here is derived from an EMBL/GenBank/DDBJ whole genome shotgun (WGS) entry which is preliminary data.</text>
</comment>
<protein>
    <submittedName>
        <fullName evidence="1">Uncharacterized protein</fullName>
    </submittedName>
</protein>
<gene>
    <name evidence="1" type="ORF">DZC72_15020</name>
</gene>
<accession>A0A3R8RMW3</accession>
<evidence type="ECO:0000313" key="2">
    <source>
        <dbReference type="Proteomes" id="UP000286990"/>
    </source>
</evidence>
<sequence length="168" mass="18450">MQKLSWVLFAVLCIVFVASCEKDDICVEGNTPLLVLEFFDAANPTANKNVTALRIVGEGQNSTVNTFTDRSNVNNVQIPLRTEMDATTFLIISNSASNDGGQETGNIDTLTFNYERLEDFASRACGFVVNYDSLSTDLQTGSGNWILDIEIVRASITNSDSTHVKIFH</sequence>
<dbReference type="PROSITE" id="PS51257">
    <property type="entry name" value="PROKAR_LIPOPROTEIN"/>
    <property type="match status" value="1"/>
</dbReference>
<dbReference type="OrthoDB" id="663527at2"/>
<dbReference type="EMBL" id="QUSX01000002">
    <property type="protein sequence ID" value="RRQ48961.1"/>
    <property type="molecule type" value="Genomic_DNA"/>
</dbReference>
<reference evidence="2" key="1">
    <citation type="submission" date="2018-12" db="EMBL/GenBank/DDBJ databases">
        <title>Maribacter lutimaris sp. nov., isolated from marine sediment.</title>
        <authorList>
            <person name="Kim K.K."/>
        </authorList>
    </citation>
    <scope>NUCLEOTIDE SEQUENCE [LARGE SCALE GENOMIC DNA]</scope>
    <source>
        <strain evidence="2">PoM-212</strain>
    </source>
</reference>